<organism evidence="9">
    <name type="scientific">marine sediment metagenome</name>
    <dbReference type="NCBI Taxonomy" id="412755"/>
    <lineage>
        <taxon>unclassified sequences</taxon>
        <taxon>metagenomes</taxon>
        <taxon>ecological metagenomes</taxon>
    </lineage>
</organism>
<feature type="transmembrane region" description="Helical" evidence="8">
    <location>
        <begin position="318"/>
        <end position="345"/>
    </location>
</feature>
<comment type="similarity">
    <text evidence="2">Belongs to the autoinducer-2 exporter (AI-2E) (TC 2.A.86) family.</text>
</comment>
<dbReference type="PANTHER" id="PTHR21716">
    <property type="entry name" value="TRANSMEMBRANE PROTEIN"/>
    <property type="match status" value="1"/>
</dbReference>
<dbReference type="Pfam" id="PF01594">
    <property type="entry name" value="AI-2E_transport"/>
    <property type="match status" value="1"/>
</dbReference>
<sequence>MAKTNDRINQWKNVATVSWAIVGVAAVVWVIAILLEPLKVVVPIFIYTMALVYVLRPSVEKLNSRGIPRALAVVITYLIVIALIALLFWYLIPIVSSQFMSFAEDVPTKFYPKLQAFGNNVLQMYQSRLGEVLDIDKFVASYSMQAKKFGIGIIAGLPKATMDFFGGMLNLILAPILAFYILKDMSIIKETIMGLVPRDYRDEVLTIIRKTNAVISGFLKGQLTVSFIVGLLASIWFVIIGLDFPFVLGMIAGALNIIPYLGPVIGGLLAATVAGFSFTNPILGISLVVVGMLSIQQLDSAIISPQVMRRHVNLHPVSIVFGLLIGSSLFGIMGMLLAIPVLAVVKVLLYHFVSKQDIF</sequence>
<feature type="transmembrane region" description="Helical" evidence="8">
    <location>
        <begin position="164"/>
        <end position="182"/>
    </location>
</feature>
<keyword evidence="5 8" id="KW-0812">Transmembrane</keyword>
<keyword evidence="4" id="KW-1003">Cell membrane</keyword>
<name>A0A0F8XXK7_9ZZZZ</name>
<comment type="subcellular location">
    <subcellularLocation>
        <location evidence="1">Cell membrane</location>
        <topology evidence="1">Multi-pass membrane protein</topology>
    </subcellularLocation>
</comment>
<evidence type="ECO:0000256" key="5">
    <source>
        <dbReference type="ARBA" id="ARBA00022692"/>
    </source>
</evidence>
<dbReference type="PANTHER" id="PTHR21716:SF53">
    <property type="entry name" value="PERMEASE PERM-RELATED"/>
    <property type="match status" value="1"/>
</dbReference>
<feature type="transmembrane region" description="Helical" evidence="8">
    <location>
        <begin position="12"/>
        <end position="34"/>
    </location>
</feature>
<comment type="caution">
    <text evidence="9">The sequence shown here is derived from an EMBL/GenBank/DDBJ whole genome shotgun (WGS) entry which is preliminary data.</text>
</comment>
<evidence type="ECO:0000313" key="9">
    <source>
        <dbReference type="EMBL" id="KKK73738.1"/>
    </source>
</evidence>
<reference evidence="9" key="1">
    <citation type="journal article" date="2015" name="Nature">
        <title>Complex archaea that bridge the gap between prokaryotes and eukaryotes.</title>
        <authorList>
            <person name="Spang A."/>
            <person name="Saw J.H."/>
            <person name="Jorgensen S.L."/>
            <person name="Zaremba-Niedzwiedzka K."/>
            <person name="Martijn J."/>
            <person name="Lind A.E."/>
            <person name="van Eijk R."/>
            <person name="Schleper C."/>
            <person name="Guy L."/>
            <person name="Ettema T.J."/>
        </authorList>
    </citation>
    <scope>NUCLEOTIDE SEQUENCE</scope>
</reference>
<proteinExistence type="inferred from homology"/>
<dbReference type="InterPro" id="IPR002549">
    <property type="entry name" value="AI-2E-like"/>
</dbReference>
<gene>
    <name evidence="9" type="ORF">LCGC14_2890800</name>
</gene>
<feature type="transmembrane region" description="Helical" evidence="8">
    <location>
        <begin position="278"/>
        <end position="298"/>
    </location>
</feature>
<evidence type="ECO:0008006" key="10">
    <source>
        <dbReference type="Google" id="ProtNLM"/>
    </source>
</evidence>
<dbReference type="AlphaFoldDB" id="A0A0F8XXK7"/>
<dbReference type="GO" id="GO:0005886">
    <property type="term" value="C:plasma membrane"/>
    <property type="evidence" value="ECO:0007669"/>
    <property type="project" value="UniProtKB-SubCell"/>
</dbReference>
<evidence type="ECO:0000256" key="4">
    <source>
        <dbReference type="ARBA" id="ARBA00022475"/>
    </source>
</evidence>
<evidence type="ECO:0000256" key="1">
    <source>
        <dbReference type="ARBA" id="ARBA00004651"/>
    </source>
</evidence>
<protein>
    <recommendedName>
        <fullName evidence="10">AI-2E family transporter</fullName>
    </recommendedName>
</protein>
<evidence type="ECO:0000256" key="2">
    <source>
        <dbReference type="ARBA" id="ARBA00009773"/>
    </source>
</evidence>
<feature type="transmembrane region" description="Helical" evidence="8">
    <location>
        <begin position="246"/>
        <end position="271"/>
    </location>
</feature>
<feature type="transmembrane region" description="Helical" evidence="8">
    <location>
        <begin position="71"/>
        <end position="92"/>
    </location>
</feature>
<dbReference type="EMBL" id="LAZR01056648">
    <property type="protein sequence ID" value="KKK73738.1"/>
    <property type="molecule type" value="Genomic_DNA"/>
</dbReference>
<evidence type="ECO:0000256" key="3">
    <source>
        <dbReference type="ARBA" id="ARBA00022448"/>
    </source>
</evidence>
<dbReference type="GO" id="GO:0055085">
    <property type="term" value="P:transmembrane transport"/>
    <property type="evidence" value="ECO:0007669"/>
    <property type="project" value="TreeGrafter"/>
</dbReference>
<keyword evidence="3" id="KW-0813">Transport</keyword>
<feature type="transmembrane region" description="Helical" evidence="8">
    <location>
        <begin position="40"/>
        <end position="59"/>
    </location>
</feature>
<evidence type="ECO:0000256" key="8">
    <source>
        <dbReference type="SAM" id="Phobius"/>
    </source>
</evidence>
<evidence type="ECO:0000256" key="7">
    <source>
        <dbReference type="ARBA" id="ARBA00023136"/>
    </source>
</evidence>
<evidence type="ECO:0000256" key="6">
    <source>
        <dbReference type="ARBA" id="ARBA00022989"/>
    </source>
</evidence>
<keyword evidence="6 8" id="KW-1133">Transmembrane helix</keyword>
<keyword evidence="7 8" id="KW-0472">Membrane</keyword>
<feature type="transmembrane region" description="Helical" evidence="8">
    <location>
        <begin position="218"/>
        <end position="240"/>
    </location>
</feature>
<accession>A0A0F8XXK7</accession>